<evidence type="ECO:0000256" key="1">
    <source>
        <dbReference type="ARBA" id="ARBA00004540"/>
    </source>
</evidence>
<dbReference type="GO" id="GO:0005637">
    <property type="term" value="C:nuclear inner membrane"/>
    <property type="evidence" value="ECO:0007669"/>
    <property type="project" value="UniProtKB-SubCell"/>
</dbReference>
<dbReference type="CDD" id="cd12935">
    <property type="entry name" value="LEM_like"/>
    <property type="match status" value="1"/>
</dbReference>
<organism evidence="11 12">
    <name type="scientific">Amanita thiersii Skay4041</name>
    <dbReference type="NCBI Taxonomy" id="703135"/>
    <lineage>
        <taxon>Eukaryota</taxon>
        <taxon>Fungi</taxon>
        <taxon>Dikarya</taxon>
        <taxon>Basidiomycota</taxon>
        <taxon>Agaricomycotina</taxon>
        <taxon>Agaricomycetes</taxon>
        <taxon>Agaricomycetidae</taxon>
        <taxon>Agaricales</taxon>
        <taxon>Pluteineae</taxon>
        <taxon>Amanitaceae</taxon>
        <taxon>Amanita</taxon>
    </lineage>
</organism>
<feature type="region of interest" description="Disordered" evidence="7">
    <location>
        <begin position="251"/>
        <end position="280"/>
    </location>
</feature>
<comment type="subcellular location">
    <subcellularLocation>
        <location evidence="1">Nucleus inner membrane</location>
    </subcellularLocation>
</comment>
<dbReference type="GO" id="GO:0034399">
    <property type="term" value="C:nuclear periphery"/>
    <property type="evidence" value="ECO:0007669"/>
    <property type="project" value="TreeGrafter"/>
</dbReference>
<dbReference type="InterPro" id="IPR041885">
    <property type="entry name" value="MAN1_winged_helix_dom"/>
</dbReference>
<feature type="compositionally biased region" description="Basic residues" evidence="7">
    <location>
        <begin position="98"/>
        <end position="108"/>
    </location>
</feature>
<dbReference type="Gene3D" id="1.10.10.1180">
    <property type="entry name" value="MAN1, winged-helix domain"/>
    <property type="match status" value="1"/>
</dbReference>
<dbReference type="InterPro" id="IPR018996">
    <property type="entry name" value="Man1/Src1-like_C"/>
</dbReference>
<dbReference type="InterPro" id="IPR044780">
    <property type="entry name" value="Heh2/Src1"/>
</dbReference>
<keyword evidence="3 8" id="KW-0812">Transmembrane</keyword>
<dbReference type="PANTHER" id="PTHR47808">
    <property type="entry name" value="INNER NUCLEAR MEMBRANE PROTEIN HEH2-RELATED"/>
    <property type="match status" value="1"/>
</dbReference>
<evidence type="ECO:0000259" key="10">
    <source>
        <dbReference type="Pfam" id="PF12949"/>
    </source>
</evidence>
<feature type="transmembrane region" description="Helical" evidence="8">
    <location>
        <begin position="651"/>
        <end position="670"/>
    </location>
</feature>
<gene>
    <name evidence="11" type="ORF">AMATHDRAFT_72877</name>
</gene>
<dbReference type="Proteomes" id="UP000242287">
    <property type="component" value="Unassembled WGS sequence"/>
</dbReference>
<feature type="domain" description="Man1/Src1-like C-terminal" evidence="9">
    <location>
        <begin position="363"/>
        <end position="772"/>
    </location>
</feature>
<name>A0A2A9NV29_9AGAR</name>
<feature type="region of interest" description="Disordered" evidence="7">
    <location>
        <begin position="65"/>
        <end position="239"/>
    </location>
</feature>
<dbReference type="EMBL" id="KZ301970">
    <property type="protein sequence ID" value="PFH54389.1"/>
    <property type="molecule type" value="Genomic_DNA"/>
</dbReference>
<keyword evidence="2" id="KW-0597">Phosphoprotein</keyword>
<evidence type="ECO:0008006" key="13">
    <source>
        <dbReference type="Google" id="ProtNLM"/>
    </source>
</evidence>
<keyword evidence="4 8" id="KW-1133">Transmembrane helix</keyword>
<evidence type="ECO:0000256" key="7">
    <source>
        <dbReference type="SAM" id="MobiDB-lite"/>
    </source>
</evidence>
<protein>
    <recommendedName>
        <fullName evidence="13">Man1/Src1 C-terminal domain-containing protein</fullName>
    </recommendedName>
</protein>
<evidence type="ECO:0000313" key="12">
    <source>
        <dbReference type="Proteomes" id="UP000242287"/>
    </source>
</evidence>
<dbReference type="STRING" id="703135.A0A2A9NV29"/>
<feature type="compositionally biased region" description="Basic residues" evidence="7">
    <location>
        <begin position="214"/>
        <end position="225"/>
    </location>
</feature>
<keyword evidence="5 8" id="KW-0472">Membrane</keyword>
<sequence length="782" mass="87337">MSRLTTSQIISLGEYLEPDFDPTSLTVSQLLGVLGYHNVKYPTPYSKPKLVQLFNDEIKTRSAKLKKERLKRQNSMASDDGIKDGVTGKPLAATRRVLPVRRSSRRQSHAPAEEPDHSPVRQESPKRRRSSAQPALAGTSRKPVVQPTLFEDSESDEIPVRKVTKSKKSGAASAESRRVSQTLAEDSGWEDNNIFQSGAEDSSPVRPSPSTKVKIARKVPRKSRKSTSAPPQFLLPVSPVKDTDSIANVRPPQSKFEPELSVLSSPNTRFPTGSPRPKELSPVIRQTPIKAEKVQPELGSDKEALDTLVQVLPDQEGMPDRLDSVHEREAQVPVLKESNVMGRDDLSANPRSSIISRFLWTIFLISLGTLIVNHKLESASIGYCDQGTNTNTFLNTLRARRLAIESCNRENRTLLYSLVPTQNDETNDGVEYNDSEPCPLMPLLPFLQPDRCTPCPEHAACEQYGVKCDTGYILQSHLFLSFLPPLASTSNISLSASATPLEVTWKLVSLGLDGLPGLGSIALPPRCVEDPRRKRNIGALGKAVEALLGQERGLRLCTRGQVLQENIKDIDGGEAKRWGLELGQLRETMRKKTSPHLLPAFDDTFNEAIQQLVQWGGVIVGEDQEGKRYVAHGTPDLTWACTLIVKSRNTWLRWRTTVFGMLFMIFLTLIGRARRTQRHAENKRVAELVQIALDSLRNQELAHHTDPITAPHPYLSSLQLRDLILQDEHTIPVRKRLWDQVERVVEENANVRVNMEEVPGGDEMRVWRWIGSAGRTKQHMQA</sequence>
<feature type="compositionally biased region" description="Polar residues" evidence="7">
    <location>
        <begin position="262"/>
        <end position="271"/>
    </location>
</feature>
<dbReference type="InterPro" id="IPR025856">
    <property type="entry name" value="HeH/LEM_domain"/>
</dbReference>
<evidence type="ECO:0000256" key="3">
    <source>
        <dbReference type="ARBA" id="ARBA00022692"/>
    </source>
</evidence>
<evidence type="ECO:0000256" key="2">
    <source>
        <dbReference type="ARBA" id="ARBA00022553"/>
    </source>
</evidence>
<reference evidence="11 12" key="1">
    <citation type="submission" date="2014-02" db="EMBL/GenBank/DDBJ databases">
        <title>Transposable element dynamics among asymbiotic and ectomycorrhizal Amanita fungi.</title>
        <authorList>
            <consortium name="DOE Joint Genome Institute"/>
            <person name="Hess J."/>
            <person name="Skrede I."/>
            <person name="Wolfe B."/>
            <person name="LaButti K."/>
            <person name="Ohm R.A."/>
            <person name="Grigoriev I.V."/>
            <person name="Pringle A."/>
        </authorList>
    </citation>
    <scope>NUCLEOTIDE SEQUENCE [LARGE SCALE GENOMIC DNA]</scope>
    <source>
        <strain evidence="11 12">SKay4041</strain>
    </source>
</reference>
<dbReference type="PANTHER" id="PTHR47808:SF2">
    <property type="entry name" value="LEM DOMAIN-CONTAINING PROTEIN 2"/>
    <property type="match status" value="1"/>
</dbReference>
<dbReference type="GO" id="GO:0003682">
    <property type="term" value="F:chromatin binding"/>
    <property type="evidence" value="ECO:0007669"/>
    <property type="project" value="InterPro"/>
</dbReference>
<keyword evidence="6" id="KW-0539">Nucleus</keyword>
<proteinExistence type="predicted"/>
<dbReference type="Pfam" id="PF12949">
    <property type="entry name" value="HeH"/>
    <property type="match status" value="1"/>
</dbReference>
<dbReference type="Pfam" id="PF09402">
    <property type="entry name" value="MSC"/>
    <property type="match status" value="1"/>
</dbReference>
<dbReference type="OrthoDB" id="5376590at2759"/>
<accession>A0A2A9NV29</accession>
<dbReference type="GO" id="GO:0005783">
    <property type="term" value="C:endoplasmic reticulum"/>
    <property type="evidence" value="ECO:0007669"/>
    <property type="project" value="TreeGrafter"/>
</dbReference>
<keyword evidence="12" id="KW-1185">Reference proteome</keyword>
<dbReference type="AlphaFoldDB" id="A0A2A9NV29"/>
<evidence type="ECO:0000256" key="5">
    <source>
        <dbReference type="ARBA" id="ARBA00023136"/>
    </source>
</evidence>
<evidence type="ECO:0000256" key="4">
    <source>
        <dbReference type="ARBA" id="ARBA00022989"/>
    </source>
</evidence>
<feature type="compositionally biased region" description="Basic and acidic residues" evidence="7">
    <location>
        <begin position="111"/>
        <end position="125"/>
    </location>
</feature>
<evidence type="ECO:0000259" key="9">
    <source>
        <dbReference type="Pfam" id="PF09402"/>
    </source>
</evidence>
<evidence type="ECO:0000256" key="8">
    <source>
        <dbReference type="SAM" id="Phobius"/>
    </source>
</evidence>
<evidence type="ECO:0000313" key="11">
    <source>
        <dbReference type="EMBL" id="PFH54389.1"/>
    </source>
</evidence>
<dbReference type="GO" id="GO:0071763">
    <property type="term" value="P:nuclear membrane organization"/>
    <property type="evidence" value="ECO:0007669"/>
    <property type="project" value="TreeGrafter"/>
</dbReference>
<feature type="domain" description="HeH/LEM" evidence="10">
    <location>
        <begin position="22"/>
        <end position="56"/>
    </location>
</feature>
<evidence type="ECO:0000256" key="6">
    <source>
        <dbReference type="ARBA" id="ARBA00023242"/>
    </source>
</evidence>